<name>A0AA38M2V5_9CUCU</name>
<protein>
    <submittedName>
        <fullName evidence="1">Uncharacterized protein</fullName>
    </submittedName>
</protein>
<comment type="caution">
    <text evidence="1">The sequence shown here is derived from an EMBL/GenBank/DDBJ whole genome shotgun (WGS) entry which is preliminary data.</text>
</comment>
<organism evidence="1 2">
    <name type="scientific">Zophobas morio</name>
    <dbReference type="NCBI Taxonomy" id="2755281"/>
    <lineage>
        <taxon>Eukaryota</taxon>
        <taxon>Metazoa</taxon>
        <taxon>Ecdysozoa</taxon>
        <taxon>Arthropoda</taxon>
        <taxon>Hexapoda</taxon>
        <taxon>Insecta</taxon>
        <taxon>Pterygota</taxon>
        <taxon>Neoptera</taxon>
        <taxon>Endopterygota</taxon>
        <taxon>Coleoptera</taxon>
        <taxon>Polyphaga</taxon>
        <taxon>Cucujiformia</taxon>
        <taxon>Tenebrionidae</taxon>
        <taxon>Zophobas</taxon>
    </lineage>
</organism>
<dbReference type="AlphaFoldDB" id="A0AA38M2V5"/>
<evidence type="ECO:0000313" key="1">
    <source>
        <dbReference type="EMBL" id="KAJ3641720.1"/>
    </source>
</evidence>
<sequence>MDGFKRTFADVPQVIIENGADCTSCTPFSRAAHGANLSDECIKAIFMTTTSLYVAVCTLNTTRAFMLIADVLMCVNTTRFWVLARWGDGAFFNERCGIYFGFYLNVTPHGRSPINSDKDFSMQIGSSGCYGDG</sequence>
<reference evidence="1" key="1">
    <citation type="journal article" date="2023" name="G3 (Bethesda)">
        <title>Whole genome assemblies of Zophobas morio and Tenebrio molitor.</title>
        <authorList>
            <person name="Kaur S."/>
            <person name="Stinson S.A."/>
            <person name="diCenzo G.C."/>
        </authorList>
    </citation>
    <scope>NUCLEOTIDE SEQUENCE</scope>
    <source>
        <strain evidence="1">QUZm001</strain>
    </source>
</reference>
<dbReference type="EMBL" id="JALNTZ010000009">
    <property type="protein sequence ID" value="KAJ3641720.1"/>
    <property type="molecule type" value="Genomic_DNA"/>
</dbReference>
<gene>
    <name evidence="1" type="ORF">Zmor_028202</name>
</gene>
<dbReference type="Proteomes" id="UP001168821">
    <property type="component" value="Unassembled WGS sequence"/>
</dbReference>
<evidence type="ECO:0000313" key="2">
    <source>
        <dbReference type="Proteomes" id="UP001168821"/>
    </source>
</evidence>
<accession>A0AA38M2V5</accession>
<keyword evidence="2" id="KW-1185">Reference proteome</keyword>
<proteinExistence type="predicted"/>